<gene>
    <name evidence="2" type="ORF">MS3_00004847</name>
</gene>
<reference evidence="2" key="1">
    <citation type="journal article" date="2012" name="Nat. Genet.">
        <title>Whole-genome sequence of Schistosoma haematobium.</title>
        <authorList>
            <person name="Young N.D."/>
            <person name="Jex A.R."/>
            <person name="Li B."/>
            <person name="Liu S."/>
            <person name="Yang L."/>
            <person name="Xiong Z."/>
            <person name="Li Y."/>
            <person name="Cantacessi C."/>
            <person name="Hall R.S."/>
            <person name="Xu X."/>
            <person name="Chen F."/>
            <person name="Wu X."/>
            <person name="Zerlotini A."/>
            <person name="Oliveira G."/>
            <person name="Hofmann A."/>
            <person name="Zhang G."/>
            <person name="Fang X."/>
            <person name="Kang Y."/>
            <person name="Campbell B.E."/>
            <person name="Loukas A."/>
            <person name="Ranganathan S."/>
            <person name="Rollinson D."/>
            <person name="Rinaldi G."/>
            <person name="Brindley P.J."/>
            <person name="Yang H."/>
            <person name="Wang J."/>
            <person name="Wang J."/>
            <person name="Gasser R.B."/>
        </authorList>
    </citation>
    <scope>NUCLEOTIDE SEQUENCE</scope>
</reference>
<evidence type="ECO:0000259" key="1">
    <source>
        <dbReference type="Pfam" id="PF16064"/>
    </source>
</evidence>
<reference evidence="2" key="3">
    <citation type="submission" date="2021-06" db="EMBL/GenBank/DDBJ databases">
        <title>Chromosome-level genome assembly for S. haematobium.</title>
        <authorList>
            <person name="Stroehlein A.J."/>
        </authorList>
    </citation>
    <scope>NUCLEOTIDE SEQUENCE</scope>
</reference>
<accession>A0A922ISX3</accession>
<keyword evidence="3" id="KW-1185">Reference proteome</keyword>
<dbReference type="RefSeq" id="XP_051068735.1">
    <property type="nucleotide sequence ID" value="XM_051212816.1"/>
</dbReference>
<name>A0A922ISX3_SCHHA</name>
<dbReference type="CTD" id="75577308"/>
<dbReference type="InterPro" id="IPR032071">
    <property type="entry name" value="DUF4806"/>
</dbReference>
<reference evidence="2" key="2">
    <citation type="journal article" date="2019" name="Gigascience">
        <title>High-quality Schistosoma haematobium genome achieved by single-molecule and long-range sequencing.</title>
        <authorList>
            <person name="Stroehlein A.J."/>
            <person name="Korhonen P.K."/>
            <person name="Chong T.M."/>
            <person name="Lim Y.L."/>
            <person name="Chan K.G."/>
            <person name="Webster B."/>
            <person name="Rollinson D."/>
            <person name="Brindley P.J."/>
            <person name="Gasser R.B."/>
            <person name="Young N.D."/>
        </authorList>
    </citation>
    <scope>NUCLEOTIDE SEQUENCE</scope>
</reference>
<dbReference type="EMBL" id="AMPZ03000003">
    <property type="protein sequence ID" value="KAH9586906.1"/>
    <property type="molecule type" value="Genomic_DNA"/>
</dbReference>
<dbReference type="GeneID" id="75577308"/>
<dbReference type="Pfam" id="PF16064">
    <property type="entry name" value="DUF4806"/>
    <property type="match status" value="1"/>
</dbReference>
<dbReference type="AlphaFoldDB" id="A0A922ISX3"/>
<dbReference type="Proteomes" id="UP000471633">
    <property type="component" value="Unassembled WGS sequence"/>
</dbReference>
<feature type="domain" description="DUF4806" evidence="1">
    <location>
        <begin position="217"/>
        <end position="298"/>
    </location>
</feature>
<reference evidence="2" key="4">
    <citation type="journal article" date="2022" name="PLoS Pathog.">
        <title>Chromosome-level genome of Schistosoma haematobium underpins genome-wide explorations of molecular variation.</title>
        <authorList>
            <person name="Stroehlein A.J."/>
            <person name="Korhonen P.K."/>
            <person name="Lee V.V."/>
            <person name="Ralph S.A."/>
            <person name="Mentink-Kane M."/>
            <person name="You H."/>
            <person name="McManus D.P."/>
            <person name="Tchuente L.T."/>
            <person name="Stothard J.R."/>
            <person name="Kaur P."/>
            <person name="Dudchenko O."/>
            <person name="Aiden E.L."/>
            <person name="Yang B."/>
            <person name="Yang H."/>
            <person name="Emery A.M."/>
            <person name="Webster B.L."/>
            <person name="Brindley P.J."/>
            <person name="Rollinson D."/>
            <person name="Chang B.C.H."/>
            <person name="Gasser R.B."/>
            <person name="Young N.D."/>
        </authorList>
    </citation>
    <scope>NUCLEOTIDE SEQUENCE</scope>
</reference>
<proteinExistence type="predicted"/>
<sequence>MQANTMSSVEVSENVRRRRATVNLSRSLGCHRSTYNRRWNKMRAALMKKYDFLSFSEFANESAIKVEREINCNENPSTVAPSTRCSNQRLLDNNGCNDVNVLTFPEGALKRKEGFLYNSEDMDVAEMQAGNSHVQYPRFRLFDRVTSPIANSTPLGTSPSTLESKHLDCALAAQFDRLYTMMQNISSAIIDLSKNVKLLLAKLSERENPHHFDCGLSSQQFPLSSEEELQMLDTDLQQKEMRDRFMAMVTRLMDNNPKTSMRYILSYLMTPEVASNFTLLGTSSKRALQKCRFYGCIRSALTSRFSSSSVKEKDLAKLYDIATQGYFHDIRDKLMKRHRRKQDQFQSTVLTNITVS</sequence>
<evidence type="ECO:0000313" key="2">
    <source>
        <dbReference type="EMBL" id="KAH9586906.1"/>
    </source>
</evidence>
<comment type="caution">
    <text evidence="2">The sequence shown here is derived from an EMBL/GenBank/DDBJ whole genome shotgun (WGS) entry which is preliminary data.</text>
</comment>
<protein>
    <recommendedName>
        <fullName evidence="1">DUF4806 domain-containing protein</fullName>
    </recommendedName>
</protein>
<organism evidence="2 3">
    <name type="scientific">Schistosoma haematobium</name>
    <name type="common">Blood fluke</name>
    <dbReference type="NCBI Taxonomy" id="6185"/>
    <lineage>
        <taxon>Eukaryota</taxon>
        <taxon>Metazoa</taxon>
        <taxon>Spiralia</taxon>
        <taxon>Lophotrochozoa</taxon>
        <taxon>Platyhelminthes</taxon>
        <taxon>Trematoda</taxon>
        <taxon>Digenea</taxon>
        <taxon>Strigeidida</taxon>
        <taxon>Schistosomatoidea</taxon>
        <taxon>Schistosomatidae</taxon>
        <taxon>Schistosoma</taxon>
    </lineage>
</organism>
<evidence type="ECO:0000313" key="3">
    <source>
        <dbReference type="Proteomes" id="UP000471633"/>
    </source>
</evidence>